<dbReference type="Pfam" id="PF01847">
    <property type="entry name" value="VHL"/>
    <property type="match status" value="1"/>
</dbReference>
<sequence length="144" mass="16213">MMRCRQEPWGRPIMKRYLLGAVVVSIVAFQASLASAGGCGDMKPPSLETNIPTGVRFTNDTNSIIRIYWSDFDGQLKDYGLVQPEETVGFKTYVHHRWYAELYMSDEALCAGPISAPDTETCDMRLMFDGERGMIDMDGGYCDY</sequence>
<organism evidence="2 3">
    <name type="scientific">Pleomorphomonas diazotrophica</name>
    <dbReference type="NCBI Taxonomy" id="1166257"/>
    <lineage>
        <taxon>Bacteria</taxon>
        <taxon>Pseudomonadati</taxon>
        <taxon>Pseudomonadota</taxon>
        <taxon>Alphaproteobacteria</taxon>
        <taxon>Hyphomicrobiales</taxon>
        <taxon>Pleomorphomonadaceae</taxon>
        <taxon>Pleomorphomonas</taxon>
    </lineage>
</organism>
<proteinExistence type="predicted"/>
<dbReference type="InterPro" id="IPR036208">
    <property type="entry name" value="VHL_sf"/>
</dbReference>
<comment type="caution">
    <text evidence="2">The sequence shown here is derived from an EMBL/GenBank/DDBJ whole genome shotgun (WGS) entry which is preliminary data.</text>
</comment>
<keyword evidence="3" id="KW-1185">Reference proteome</keyword>
<dbReference type="Proteomes" id="UP000233491">
    <property type="component" value="Unassembled WGS sequence"/>
</dbReference>
<protein>
    <recommendedName>
        <fullName evidence="1">von Hippel-Lindau disease tumour suppressor beta domain-containing protein</fullName>
    </recommendedName>
</protein>
<dbReference type="OrthoDB" id="8372416at2"/>
<dbReference type="InterPro" id="IPR024053">
    <property type="entry name" value="VHL_beta_dom"/>
</dbReference>
<dbReference type="Gene3D" id="2.60.40.780">
    <property type="entry name" value="von Hippel-Lindau disease tumour suppressor, beta domain"/>
    <property type="match status" value="1"/>
</dbReference>
<dbReference type="AlphaFoldDB" id="A0A2N3LWM5"/>
<feature type="domain" description="von Hippel-Lindau disease tumour suppressor beta" evidence="1">
    <location>
        <begin position="46"/>
        <end position="110"/>
    </location>
</feature>
<dbReference type="InterPro" id="IPR037140">
    <property type="entry name" value="VHL_beta_dom_sf"/>
</dbReference>
<evidence type="ECO:0000259" key="1">
    <source>
        <dbReference type="Pfam" id="PF01847"/>
    </source>
</evidence>
<gene>
    <name evidence="2" type="ORF">CXZ10_13080</name>
</gene>
<name>A0A2N3LWM5_9HYPH</name>
<reference evidence="2 3" key="1">
    <citation type="submission" date="2017-12" db="EMBL/GenBank/DDBJ databases">
        <title>Anaerobic carbon monoxide metabolism by Pleomorphomonas carboxyditropha sp. nov., a new mesophilic hydrogenogenic carboxidotroph.</title>
        <authorList>
            <person name="Esquivel-Elizondo S."/>
            <person name="Krajmalnik-Brown R."/>
        </authorList>
    </citation>
    <scope>NUCLEOTIDE SEQUENCE [LARGE SCALE GENOMIC DNA]</scope>
    <source>
        <strain evidence="2 3">R5-392</strain>
    </source>
</reference>
<accession>A0A2N3LWM5</accession>
<dbReference type="SUPFAM" id="SSF49468">
    <property type="entry name" value="VHL"/>
    <property type="match status" value="1"/>
</dbReference>
<evidence type="ECO:0000313" key="2">
    <source>
        <dbReference type="EMBL" id="PKR89031.1"/>
    </source>
</evidence>
<evidence type="ECO:0000313" key="3">
    <source>
        <dbReference type="Proteomes" id="UP000233491"/>
    </source>
</evidence>
<dbReference type="EMBL" id="PJNW01000009">
    <property type="protein sequence ID" value="PKR89031.1"/>
    <property type="molecule type" value="Genomic_DNA"/>
</dbReference>